<evidence type="ECO:0000256" key="1">
    <source>
        <dbReference type="SAM" id="MobiDB-lite"/>
    </source>
</evidence>
<feature type="compositionally biased region" description="Low complexity" evidence="1">
    <location>
        <begin position="57"/>
        <end position="71"/>
    </location>
</feature>
<protein>
    <submittedName>
        <fullName evidence="3">Uncharacterized protein</fullName>
    </submittedName>
</protein>
<feature type="signal peptide" evidence="2">
    <location>
        <begin position="1"/>
        <end position="24"/>
    </location>
</feature>
<keyword evidence="4" id="KW-1185">Reference proteome</keyword>
<evidence type="ECO:0000256" key="2">
    <source>
        <dbReference type="SAM" id="SignalP"/>
    </source>
</evidence>
<dbReference type="RefSeq" id="WP_075727024.1">
    <property type="nucleotide sequence ID" value="NZ_CP009245.1"/>
</dbReference>
<dbReference type="STRING" id="1431546.CAQU_09130"/>
<dbReference type="EMBL" id="CP009245">
    <property type="protein sequence ID" value="APT85208.1"/>
    <property type="molecule type" value="Genomic_DNA"/>
</dbReference>
<name>A0A1L7CH83_9CORY</name>
<feature type="chain" id="PRO_5012363232" evidence="2">
    <location>
        <begin position="25"/>
        <end position="240"/>
    </location>
</feature>
<gene>
    <name evidence="3" type="ORF">CAQU_09130</name>
</gene>
<keyword evidence="2" id="KW-0732">Signal</keyword>
<organism evidence="3 4">
    <name type="scientific">Corynebacterium aquilae DSM 44791</name>
    <dbReference type="NCBI Taxonomy" id="1431546"/>
    <lineage>
        <taxon>Bacteria</taxon>
        <taxon>Bacillati</taxon>
        <taxon>Actinomycetota</taxon>
        <taxon>Actinomycetes</taxon>
        <taxon>Mycobacteriales</taxon>
        <taxon>Corynebacteriaceae</taxon>
        <taxon>Corynebacterium</taxon>
    </lineage>
</organism>
<dbReference type="KEGG" id="caqu:CAQU_09130"/>
<accession>A0A1L7CH83</accession>
<dbReference type="PROSITE" id="PS51257">
    <property type="entry name" value="PROKAR_LIPOPROTEIN"/>
    <property type="match status" value="1"/>
</dbReference>
<reference evidence="3 4" key="1">
    <citation type="submission" date="2014-08" db="EMBL/GenBank/DDBJ databases">
        <title>Complete genome sequence of Corynebacterium aquilae S-613T(T) (=DSM 44791(T)), isolated from the choana of a healthy golden eagle.</title>
        <authorList>
            <person name="Ruckert C."/>
            <person name="Albersmeier A."/>
            <person name="Winkler A."/>
            <person name="Kalinowski J."/>
        </authorList>
    </citation>
    <scope>NUCLEOTIDE SEQUENCE [LARGE SCALE GENOMIC DNA]</scope>
    <source>
        <strain evidence="3 4">S-613</strain>
    </source>
</reference>
<dbReference type="AlphaFoldDB" id="A0A1L7CH83"/>
<dbReference type="Proteomes" id="UP000185478">
    <property type="component" value="Chromosome"/>
</dbReference>
<evidence type="ECO:0000313" key="3">
    <source>
        <dbReference type="EMBL" id="APT85208.1"/>
    </source>
</evidence>
<feature type="region of interest" description="Disordered" evidence="1">
    <location>
        <begin position="25"/>
        <end position="89"/>
    </location>
</feature>
<proteinExistence type="predicted"/>
<feature type="compositionally biased region" description="Pro residues" evidence="1">
    <location>
        <begin position="43"/>
        <end position="53"/>
    </location>
</feature>
<feature type="compositionally biased region" description="Low complexity" evidence="1">
    <location>
        <begin position="25"/>
        <end position="42"/>
    </location>
</feature>
<sequence>MKQPSVAIVAAAALLTAACQQQEAAPAHTEHSTTTTVVTVTHSPPPHSTPPQDPTVSLAPTTQPPASTTSAKTEDAVATTTSSPRIPTTADLGYDGDISLLGYAAGDDVYVVADSTGQVICRIGAKPGAQFLTCHRADATAWTTIDNAHTCGYYEDESAVTQIGQDPKTGKFCGSLRQGITAWAAEGYEHPEQVKKLPVGKSLNLPEDTFTITSTPAGISIHDHTGGMTIGPDTVTFDEH</sequence>
<evidence type="ECO:0000313" key="4">
    <source>
        <dbReference type="Proteomes" id="UP000185478"/>
    </source>
</evidence>